<dbReference type="SUPFAM" id="SSF51366">
    <property type="entry name" value="Ribulose-phoshate binding barrel"/>
    <property type="match status" value="1"/>
</dbReference>
<gene>
    <name evidence="9" type="primary">trpF</name>
    <name evidence="11" type="ORF">KUV31_03930</name>
</gene>
<dbReference type="GO" id="GO:0000162">
    <property type="term" value="P:L-tryptophan biosynthetic process"/>
    <property type="evidence" value="ECO:0007669"/>
    <property type="project" value="UniProtKB-UniRule"/>
</dbReference>
<dbReference type="InterPro" id="IPR001240">
    <property type="entry name" value="PRAI_dom"/>
</dbReference>
<comment type="similarity">
    <text evidence="9">Belongs to the TrpF family.</text>
</comment>
<dbReference type="InterPro" id="IPR044643">
    <property type="entry name" value="TrpF_fam"/>
</dbReference>
<organism evidence="11 12">
    <name type="scientific">Qipengyuania aquimaris</name>
    <dbReference type="NCBI Taxonomy" id="255984"/>
    <lineage>
        <taxon>Bacteria</taxon>
        <taxon>Pseudomonadati</taxon>
        <taxon>Pseudomonadota</taxon>
        <taxon>Alphaproteobacteria</taxon>
        <taxon>Sphingomonadales</taxon>
        <taxon>Erythrobacteraceae</taxon>
        <taxon>Qipengyuania</taxon>
    </lineage>
</organism>
<accession>A0A9Q3RZU1</accession>
<dbReference type="CDD" id="cd00405">
    <property type="entry name" value="PRAI"/>
    <property type="match status" value="1"/>
</dbReference>
<evidence type="ECO:0000313" key="12">
    <source>
        <dbReference type="Proteomes" id="UP000824927"/>
    </source>
</evidence>
<keyword evidence="8 9" id="KW-0413">Isomerase</keyword>
<dbReference type="GO" id="GO:0004640">
    <property type="term" value="F:phosphoribosylanthranilate isomerase activity"/>
    <property type="evidence" value="ECO:0007669"/>
    <property type="project" value="UniProtKB-UniRule"/>
</dbReference>
<dbReference type="InterPro" id="IPR011060">
    <property type="entry name" value="RibuloseP-bd_barrel"/>
</dbReference>
<evidence type="ECO:0000256" key="1">
    <source>
        <dbReference type="ARBA" id="ARBA00001164"/>
    </source>
</evidence>
<dbReference type="Proteomes" id="UP000824927">
    <property type="component" value="Unassembled WGS sequence"/>
</dbReference>
<name>A0A9Q3RZU1_9SPHN</name>
<evidence type="ECO:0000313" key="11">
    <source>
        <dbReference type="EMBL" id="MBY6217483.1"/>
    </source>
</evidence>
<dbReference type="PANTHER" id="PTHR42894">
    <property type="entry name" value="N-(5'-PHOSPHORIBOSYL)ANTHRANILATE ISOMERASE"/>
    <property type="match status" value="1"/>
</dbReference>
<keyword evidence="5 9" id="KW-0028">Amino-acid biosynthesis</keyword>
<comment type="pathway">
    <text evidence="2 9">Amino-acid biosynthesis; L-tryptophan biosynthesis; L-tryptophan from chorismate: step 3/5.</text>
</comment>
<feature type="domain" description="N-(5'phosphoribosyl) anthranilate isomerase (PRAI)" evidence="10">
    <location>
        <begin position="14"/>
        <end position="216"/>
    </location>
</feature>
<evidence type="ECO:0000256" key="9">
    <source>
        <dbReference type="HAMAP-Rule" id="MF_00135"/>
    </source>
</evidence>
<dbReference type="PANTHER" id="PTHR42894:SF1">
    <property type="entry name" value="N-(5'-PHOSPHORIBOSYL)ANTHRANILATE ISOMERASE"/>
    <property type="match status" value="1"/>
</dbReference>
<evidence type="ECO:0000256" key="3">
    <source>
        <dbReference type="ARBA" id="ARBA00012572"/>
    </source>
</evidence>
<dbReference type="HAMAP" id="MF_00135">
    <property type="entry name" value="PRAI"/>
    <property type="match status" value="1"/>
</dbReference>
<keyword evidence="7 9" id="KW-0057">Aromatic amino acid biosynthesis</keyword>
<dbReference type="InterPro" id="IPR013785">
    <property type="entry name" value="Aldolase_TIM"/>
</dbReference>
<reference evidence="11" key="1">
    <citation type="submission" date="2021-06" db="EMBL/GenBank/DDBJ databases">
        <title>50 bacteria genomes isolated from Dapeng, Shenzhen, China.</title>
        <authorList>
            <person name="Zheng W."/>
            <person name="Yu S."/>
            <person name="Huang Y."/>
        </authorList>
    </citation>
    <scope>NUCLEOTIDE SEQUENCE</scope>
    <source>
        <strain evidence="11">DP4N28-2</strain>
    </source>
</reference>
<dbReference type="AlphaFoldDB" id="A0A9Q3RZU1"/>
<dbReference type="Gene3D" id="3.20.20.70">
    <property type="entry name" value="Aldolase class I"/>
    <property type="match status" value="1"/>
</dbReference>
<comment type="catalytic activity">
    <reaction evidence="1 9">
        <text>N-(5-phospho-beta-D-ribosyl)anthranilate = 1-(2-carboxyphenylamino)-1-deoxy-D-ribulose 5-phosphate</text>
        <dbReference type="Rhea" id="RHEA:21540"/>
        <dbReference type="ChEBI" id="CHEBI:18277"/>
        <dbReference type="ChEBI" id="CHEBI:58613"/>
        <dbReference type="EC" id="5.3.1.24"/>
    </reaction>
</comment>
<keyword evidence="6 9" id="KW-0822">Tryptophan biosynthesis</keyword>
<evidence type="ECO:0000259" key="10">
    <source>
        <dbReference type="Pfam" id="PF00697"/>
    </source>
</evidence>
<evidence type="ECO:0000256" key="7">
    <source>
        <dbReference type="ARBA" id="ARBA00023141"/>
    </source>
</evidence>
<protein>
    <recommendedName>
        <fullName evidence="4 9">N-(5'-phosphoribosyl)anthranilate isomerase</fullName>
        <shortName evidence="9">PRAI</shortName>
        <ecNumber evidence="3 9">5.3.1.24</ecNumber>
    </recommendedName>
</protein>
<dbReference type="EMBL" id="JAHVKP010000001">
    <property type="protein sequence ID" value="MBY6217483.1"/>
    <property type="molecule type" value="Genomic_DNA"/>
</dbReference>
<evidence type="ECO:0000256" key="2">
    <source>
        <dbReference type="ARBA" id="ARBA00004664"/>
    </source>
</evidence>
<sequence length="222" mass="22988">MGTQRDFTPVSTAIKICGISTPETLDAVIAARAEFVGFNFYPPSPRHVSLQDLSALAARAGSRVAKVGVFVDADDVLIGAAVEAGRLDAIQLHGEEPPARAAELKQRFGIPVWKVIPVATSADIARSADYRGAVDFMLFDAKTPKDAALPGGMGLRFDWTLLSGLDAGMPWGLAGGLTPANVADAIGRTGAPLVDTSSGVETAPGDKDPDAIAAFCSAVRKA</sequence>
<evidence type="ECO:0000256" key="6">
    <source>
        <dbReference type="ARBA" id="ARBA00022822"/>
    </source>
</evidence>
<dbReference type="Pfam" id="PF00697">
    <property type="entry name" value="PRAI"/>
    <property type="match status" value="1"/>
</dbReference>
<evidence type="ECO:0000256" key="4">
    <source>
        <dbReference type="ARBA" id="ARBA00022272"/>
    </source>
</evidence>
<evidence type="ECO:0000256" key="5">
    <source>
        <dbReference type="ARBA" id="ARBA00022605"/>
    </source>
</evidence>
<proteinExistence type="inferred from homology"/>
<dbReference type="NCBIfam" id="NF002295">
    <property type="entry name" value="PRK01222.1-1"/>
    <property type="match status" value="1"/>
</dbReference>
<evidence type="ECO:0000256" key="8">
    <source>
        <dbReference type="ARBA" id="ARBA00023235"/>
    </source>
</evidence>
<dbReference type="EC" id="5.3.1.24" evidence="3 9"/>
<comment type="caution">
    <text evidence="11">The sequence shown here is derived from an EMBL/GenBank/DDBJ whole genome shotgun (WGS) entry which is preliminary data.</text>
</comment>